<keyword evidence="1" id="KW-1133">Transmembrane helix</keyword>
<evidence type="ECO:0008006" key="4">
    <source>
        <dbReference type="Google" id="ProtNLM"/>
    </source>
</evidence>
<sequence>MSSSSVRDVIDKARDPAANAVADIRDRAGHLRDDMAEHGREAAGYLRDAARSARKTAGKVGDEVAHGYDVARDYTTRRAQEAMSLVHKHPAAAIAIAAGLGVLIGGLLLARRSHR</sequence>
<dbReference type="RefSeq" id="WP_206293134.1">
    <property type="nucleotide sequence ID" value="NZ_CP063458.1"/>
</dbReference>
<protein>
    <recommendedName>
        <fullName evidence="4">DUF883 domain-containing protein</fullName>
    </recommendedName>
</protein>
<dbReference type="KEGG" id="hbs:IPV69_01435"/>
<keyword evidence="1" id="KW-0812">Transmembrane</keyword>
<gene>
    <name evidence="2" type="ORF">IPV69_01435</name>
</gene>
<feature type="transmembrane region" description="Helical" evidence="1">
    <location>
        <begin position="91"/>
        <end position="110"/>
    </location>
</feature>
<keyword evidence="3" id="KW-1185">Reference proteome</keyword>
<dbReference type="EMBL" id="CP063458">
    <property type="protein sequence ID" value="QOV90064.1"/>
    <property type="molecule type" value="Genomic_DNA"/>
</dbReference>
<keyword evidence="1" id="KW-0472">Membrane</keyword>
<evidence type="ECO:0000313" key="3">
    <source>
        <dbReference type="Proteomes" id="UP000593765"/>
    </source>
</evidence>
<dbReference type="AlphaFoldDB" id="A0A7M2WXI7"/>
<reference evidence="2 3" key="1">
    <citation type="submission" date="2020-10" db="EMBL/GenBank/DDBJ databases">
        <title>Wide distribution of Phycisphaera-like planctomycetes from WD2101 soil group in peatlands and genome analysis of the first cultivated representative.</title>
        <authorList>
            <person name="Dedysh S.N."/>
            <person name="Beletsky A.V."/>
            <person name="Ivanova A."/>
            <person name="Kulichevskaya I.S."/>
            <person name="Suzina N.E."/>
            <person name="Philippov D.A."/>
            <person name="Rakitin A.L."/>
            <person name="Mardanov A.V."/>
            <person name="Ravin N.V."/>
        </authorList>
    </citation>
    <scope>NUCLEOTIDE SEQUENCE [LARGE SCALE GENOMIC DNA]</scope>
    <source>
        <strain evidence="2 3">M1803</strain>
    </source>
</reference>
<dbReference type="Proteomes" id="UP000593765">
    <property type="component" value="Chromosome"/>
</dbReference>
<organism evidence="2 3">
    <name type="scientific">Humisphaera borealis</name>
    <dbReference type="NCBI Taxonomy" id="2807512"/>
    <lineage>
        <taxon>Bacteria</taxon>
        <taxon>Pseudomonadati</taxon>
        <taxon>Planctomycetota</taxon>
        <taxon>Phycisphaerae</taxon>
        <taxon>Tepidisphaerales</taxon>
        <taxon>Tepidisphaeraceae</taxon>
        <taxon>Humisphaera</taxon>
    </lineage>
</organism>
<accession>A0A7M2WXI7</accession>
<evidence type="ECO:0000256" key="1">
    <source>
        <dbReference type="SAM" id="Phobius"/>
    </source>
</evidence>
<proteinExistence type="predicted"/>
<evidence type="ECO:0000313" key="2">
    <source>
        <dbReference type="EMBL" id="QOV90064.1"/>
    </source>
</evidence>
<name>A0A7M2WXI7_9BACT</name>